<accession>K5ZWN5</accession>
<proteinExistence type="predicted"/>
<dbReference type="AlphaFoldDB" id="K5ZWN5"/>
<dbReference type="Proteomes" id="UP000001218">
    <property type="component" value="Unassembled WGS sequence"/>
</dbReference>
<name>K5ZWN5_9BACT</name>
<dbReference type="HOGENOM" id="CLU_2956433_0_0_10"/>
<gene>
    <name evidence="1" type="ORF">HMPREF1077_02935</name>
</gene>
<organism evidence="1 2">
    <name type="scientific">Parabacteroides johnsonii CL02T12C29</name>
    <dbReference type="NCBI Taxonomy" id="999419"/>
    <lineage>
        <taxon>Bacteria</taxon>
        <taxon>Pseudomonadati</taxon>
        <taxon>Bacteroidota</taxon>
        <taxon>Bacteroidia</taxon>
        <taxon>Bacteroidales</taxon>
        <taxon>Tannerellaceae</taxon>
        <taxon>Parabacteroides</taxon>
    </lineage>
</organism>
<evidence type="ECO:0000313" key="2">
    <source>
        <dbReference type="Proteomes" id="UP000001218"/>
    </source>
</evidence>
<protein>
    <submittedName>
        <fullName evidence="1">Uncharacterized protein</fullName>
    </submittedName>
</protein>
<evidence type="ECO:0000313" key="1">
    <source>
        <dbReference type="EMBL" id="EKN07823.1"/>
    </source>
</evidence>
<comment type="caution">
    <text evidence="1">The sequence shown here is derived from an EMBL/GenBank/DDBJ whole genome shotgun (WGS) entry which is preliminary data.</text>
</comment>
<reference evidence="1 2" key="1">
    <citation type="submission" date="2012-02" db="EMBL/GenBank/DDBJ databases">
        <title>The Genome Sequence of Parabacteroides johnsonii CL02T12C29.</title>
        <authorList>
            <consortium name="The Broad Institute Genome Sequencing Platform"/>
            <person name="Earl A."/>
            <person name="Ward D."/>
            <person name="Feldgarden M."/>
            <person name="Gevers D."/>
            <person name="Zitomersky N.L."/>
            <person name="Coyne M.J."/>
            <person name="Comstock L.E."/>
            <person name="Young S.K."/>
            <person name="Zeng Q."/>
            <person name="Gargeya S."/>
            <person name="Fitzgerald M."/>
            <person name="Haas B."/>
            <person name="Abouelleil A."/>
            <person name="Alvarado L."/>
            <person name="Arachchi H.M."/>
            <person name="Berlin A."/>
            <person name="Chapman S.B."/>
            <person name="Gearin G."/>
            <person name="Goldberg J."/>
            <person name="Griggs A."/>
            <person name="Gujja S."/>
            <person name="Hansen M."/>
            <person name="Heiman D."/>
            <person name="Howarth C."/>
            <person name="Larimer J."/>
            <person name="Lui A."/>
            <person name="MacDonald P.J.P."/>
            <person name="McCowen C."/>
            <person name="Montmayeur A."/>
            <person name="Murphy C."/>
            <person name="Neiman D."/>
            <person name="Pearson M."/>
            <person name="Priest M."/>
            <person name="Roberts A."/>
            <person name="Saif S."/>
            <person name="Shea T."/>
            <person name="Sisk P."/>
            <person name="Stolte C."/>
            <person name="Sykes S."/>
            <person name="Wortman J."/>
            <person name="Nusbaum C."/>
            <person name="Birren B."/>
        </authorList>
    </citation>
    <scope>NUCLEOTIDE SEQUENCE [LARGE SCALE GENOMIC DNA]</scope>
    <source>
        <strain evidence="1 2">CL02T12C29</strain>
    </source>
</reference>
<sequence length="59" mass="6974">MFQVVLCHNSISNSIVWQLLLTTANCVEYYYSNIICFIFIHCKINYNTIVTIIKLYTYS</sequence>
<dbReference type="EMBL" id="AGZP01000027">
    <property type="protein sequence ID" value="EKN07823.1"/>
    <property type="molecule type" value="Genomic_DNA"/>
</dbReference>